<dbReference type="PANTHER" id="PTHR43133">
    <property type="entry name" value="RNA POLYMERASE ECF-TYPE SIGMA FACTO"/>
    <property type="match status" value="1"/>
</dbReference>
<dbReference type="Proteomes" id="UP000681340">
    <property type="component" value="Unassembled WGS sequence"/>
</dbReference>
<evidence type="ECO:0000259" key="7">
    <source>
        <dbReference type="Pfam" id="PF04542"/>
    </source>
</evidence>
<name>A0A919SG92_9ACTN</name>
<dbReference type="RefSeq" id="WP_246595386.1">
    <property type="nucleotide sequence ID" value="NZ_BAABEA010000025.1"/>
</dbReference>
<evidence type="ECO:0000313" key="9">
    <source>
        <dbReference type="EMBL" id="GIM71842.1"/>
    </source>
</evidence>
<gene>
    <name evidence="9" type="ORF">Aau02nite_47990</name>
</gene>
<evidence type="ECO:0000256" key="5">
    <source>
        <dbReference type="ARBA" id="ARBA00023163"/>
    </source>
</evidence>
<dbReference type="NCBIfam" id="TIGR02937">
    <property type="entry name" value="sigma70-ECF"/>
    <property type="match status" value="1"/>
</dbReference>
<keyword evidence="3 6" id="KW-0731">Sigma factor</keyword>
<reference evidence="9" key="1">
    <citation type="submission" date="2021-03" db="EMBL/GenBank/DDBJ databases">
        <title>Whole genome shotgun sequence of Actinoplanes auranticolor NBRC 12245.</title>
        <authorList>
            <person name="Komaki H."/>
            <person name="Tamura T."/>
        </authorList>
    </citation>
    <scope>NUCLEOTIDE SEQUENCE</scope>
    <source>
        <strain evidence="9">NBRC 12245</strain>
    </source>
</reference>
<dbReference type="GO" id="GO:0016987">
    <property type="term" value="F:sigma factor activity"/>
    <property type="evidence" value="ECO:0007669"/>
    <property type="project" value="UniProtKB-KW"/>
</dbReference>
<dbReference type="Pfam" id="PF04542">
    <property type="entry name" value="Sigma70_r2"/>
    <property type="match status" value="1"/>
</dbReference>
<dbReference type="GO" id="GO:0003677">
    <property type="term" value="F:DNA binding"/>
    <property type="evidence" value="ECO:0007669"/>
    <property type="project" value="UniProtKB-KW"/>
</dbReference>
<sequence length="304" mass="33117">MTIDLAEAARRGDDDAFALLIGEHLAGMRAVAIAMLGPVGEADDVVQDAVLTALGKMATLRDPAAAGPWLRAIVRNNCRMLRRSPRAVPVADPEPLLAAESGADEILHRAVTRDWVRHALAALPGPTREVTVLRYFTEHSSYTAIAEVCAVPVSTVRSRLRDGRSALRHALREAASAAYADARAADVSARRDAEATVAAGERGDFARHVTDVFQPDAEILMSGRPVGDVRSILGMMEYTHHAGVGKRVRDVVVSGDVMVWETDFLNPRHDPAHCPPGLVWLHDIVEGRTRRLRLAYRRLQPAEM</sequence>
<dbReference type="Pfam" id="PF08281">
    <property type="entry name" value="Sigma70_r4_2"/>
    <property type="match status" value="1"/>
</dbReference>
<evidence type="ECO:0000256" key="3">
    <source>
        <dbReference type="ARBA" id="ARBA00023082"/>
    </source>
</evidence>
<dbReference type="PANTHER" id="PTHR43133:SF8">
    <property type="entry name" value="RNA POLYMERASE SIGMA FACTOR HI_1459-RELATED"/>
    <property type="match status" value="1"/>
</dbReference>
<evidence type="ECO:0000256" key="4">
    <source>
        <dbReference type="ARBA" id="ARBA00023125"/>
    </source>
</evidence>
<dbReference type="InterPro" id="IPR000838">
    <property type="entry name" value="RNA_pol_sigma70_ECF_CS"/>
</dbReference>
<dbReference type="GO" id="GO:0006352">
    <property type="term" value="P:DNA-templated transcription initiation"/>
    <property type="evidence" value="ECO:0007669"/>
    <property type="project" value="InterPro"/>
</dbReference>
<evidence type="ECO:0000256" key="6">
    <source>
        <dbReference type="RuleBase" id="RU000716"/>
    </source>
</evidence>
<dbReference type="SUPFAM" id="SSF88946">
    <property type="entry name" value="Sigma2 domain of RNA polymerase sigma factors"/>
    <property type="match status" value="1"/>
</dbReference>
<protein>
    <recommendedName>
        <fullName evidence="6">RNA polymerase sigma factor</fullName>
    </recommendedName>
</protein>
<keyword evidence="10" id="KW-1185">Reference proteome</keyword>
<dbReference type="AlphaFoldDB" id="A0A919SG92"/>
<dbReference type="InterPro" id="IPR007627">
    <property type="entry name" value="RNA_pol_sigma70_r2"/>
</dbReference>
<dbReference type="InterPro" id="IPR014284">
    <property type="entry name" value="RNA_pol_sigma-70_dom"/>
</dbReference>
<evidence type="ECO:0000256" key="2">
    <source>
        <dbReference type="ARBA" id="ARBA00023015"/>
    </source>
</evidence>
<comment type="caution">
    <text evidence="9">The sequence shown here is derived from an EMBL/GenBank/DDBJ whole genome shotgun (WGS) entry which is preliminary data.</text>
</comment>
<dbReference type="InterPro" id="IPR013324">
    <property type="entry name" value="RNA_pol_sigma_r3/r4-like"/>
</dbReference>
<feature type="domain" description="RNA polymerase sigma factor 70 region 4 type 2" evidence="8">
    <location>
        <begin position="114"/>
        <end position="167"/>
    </location>
</feature>
<dbReference type="PROSITE" id="PS01063">
    <property type="entry name" value="SIGMA70_ECF"/>
    <property type="match status" value="1"/>
</dbReference>
<proteinExistence type="inferred from homology"/>
<feature type="domain" description="RNA polymerase sigma-70 region 2" evidence="7">
    <location>
        <begin position="20"/>
        <end position="84"/>
    </location>
</feature>
<comment type="similarity">
    <text evidence="1 6">Belongs to the sigma-70 factor family. ECF subfamily.</text>
</comment>
<dbReference type="InterPro" id="IPR013249">
    <property type="entry name" value="RNA_pol_sigma70_r4_t2"/>
</dbReference>
<keyword evidence="4 6" id="KW-0238">DNA-binding</keyword>
<dbReference type="CDD" id="cd06171">
    <property type="entry name" value="Sigma70_r4"/>
    <property type="match status" value="1"/>
</dbReference>
<dbReference type="InterPro" id="IPR039425">
    <property type="entry name" value="RNA_pol_sigma-70-like"/>
</dbReference>
<evidence type="ECO:0000259" key="8">
    <source>
        <dbReference type="Pfam" id="PF08281"/>
    </source>
</evidence>
<accession>A0A919SG92</accession>
<keyword evidence="5 6" id="KW-0804">Transcription</keyword>
<organism evidence="9 10">
    <name type="scientific">Actinoplanes auranticolor</name>
    <dbReference type="NCBI Taxonomy" id="47988"/>
    <lineage>
        <taxon>Bacteria</taxon>
        <taxon>Bacillati</taxon>
        <taxon>Actinomycetota</taxon>
        <taxon>Actinomycetes</taxon>
        <taxon>Micromonosporales</taxon>
        <taxon>Micromonosporaceae</taxon>
        <taxon>Actinoplanes</taxon>
    </lineage>
</organism>
<dbReference type="InterPro" id="IPR036388">
    <property type="entry name" value="WH-like_DNA-bd_sf"/>
</dbReference>
<dbReference type="Gene3D" id="1.10.1740.10">
    <property type="match status" value="1"/>
</dbReference>
<dbReference type="SUPFAM" id="SSF88659">
    <property type="entry name" value="Sigma3 and sigma4 domains of RNA polymerase sigma factors"/>
    <property type="match status" value="1"/>
</dbReference>
<evidence type="ECO:0000256" key="1">
    <source>
        <dbReference type="ARBA" id="ARBA00010641"/>
    </source>
</evidence>
<evidence type="ECO:0000313" key="10">
    <source>
        <dbReference type="Proteomes" id="UP000681340"/>
    </source>
</evidence>
<dbReference type="InterPro" id="IPR013325">
    <property type="entry name" value="RNA_pol_sigma_r2"/>
</dbReference>
<dbReference type="Gene3D" id="1.10.10.10">
    <property type="entry name" value="Winged helix-like DNA-binding domain superfamily/Winged helix DNA-binding domain"/>
    <property type="match status" value="1"/>
</dbReference>
<keyword evidence="2 6" id="KW-0805">Transcription regulation</keyword>
<dbReference type="GO" id="GO:0006950">
    <property type="term" value="P:response to stress"/>
    <property type="evidence" value="ECO:0007669"/>
    <property type="project" value="UniProtKB-ARBA"/>
</dbReference>
<dbReference type="EMBL" id="BOQL01000038">
    <property type="protein sequence ID" value="GIM71842.1"/>
    <property type="molecule type" value="Genomic_DNA"/>
</dbReference>